<dbReference type="STRING" id="121290.APY04_0842"/>
<dbReference type="HAMAP" id="MF_04110">
    <property type="entry name" value="ENDOLYSIN_T4"/>
    <property type="match status" value="1"/>
</dbReference>
<dbReference type="Gene3D" id="1.10.530.40">
    <property type="match status" value="1"/>
</dbReference>
<dbReference type="InterPro" id="IPR051018">
    <property type="entry name" value="Bacteriophage_GH24"/>
</dbReference>
<proteinExistence type="inferred from homology"/>
<dbReference type="InterPro" id="IPR033907">
    <property type="entry name" value="Endolysin_autolysin"/>
</dbReference>
<dbReference type="PATRIC" id="fig|121290.4.peg.3539"/>
<dbReference type="RefSeq" id="WP_198151034.1">
    <property type="nucleotide sequence ID" value="NZ_LMTR01000028.1"/>
</dbReference>
<dbReference type="PANTHER" id="PTHR38107:SF3">
    <property type="entry name" value="LYSOZYME RRRD-RELATED"/>
    <property type="match status" value="1"/>
</dbReference>
<dbReference type="CDD" id="cd00737">
    <property type="entry name" value="lyz_endolysin_autolysin"/>
    <property type="match status" value="1"/>
</dbReference>
<protein>
    <recommendedName>
        <fullName evidence="7">Lysozyme</fullName>
        <ecNumber evidence="7">3.2.1.17</ecNumber>
    </recommendedName>
</protein>
<dbReference type="Pfam" id="PF00959">
    <property type="entry name" value="Phage_lysozyme"/>
    <property type="match status" value="1"/>
</dbReference>
<dbReference type="AlphaFoldDB" id="A0A109BL19"/>
<dbReference type="GO" id="GO:0042742">
    <property type="term" value="P:defense response to bacterium"/>
    <property type="evidence" value="ECO:0007669"/>
    <property type="project" value="UniProtKB-KW"/>
</dbReference>
<dbReference type="GO" id="GO:0031640">
    <property type="term" value="P:killing of cells of another organism"/>
    <property type="evidence" value="ECO:0007669"/>
    <property type="project" value="UniProtKB-KW"/>
</dbReference>
<organism evidence="8 9">
    <name type="scientific">Hyphomicrobium sulfonivorans</name>
    <dbReference type="NCBI Taxonomy" id="121290"/>
    <lineage>
        <taxon>Bacteria</taxon>
        <taxon>Pseudomonadati</taxon>
        <taxon>Pseudomonadota</taxon>
        <taxon>Alphaproteobacteria</taxon>
        <taxon>Hyphomicrobiales</taxon>
        <taxon>Hyphomicrobiaceae</taxon>
        <taxon>Hyphomicrobium</taxon>
    </lineage>
</organism>
<accession>A0A109BL19</accession>
<gene>
    <name evidence="8" type="ORF">APY04_0842</name>
</gene>
<comment type="catalytic activity">
    <reaction evidence="1 7">
        <text>Hydrolysis of (1-&gt;4)-beta-linkages between N-acetylmuramic acid and N-acetyl-D-glucosamine residues in a peptidoglycan and between N-acetyl-D-glucosamine residues in chitodextrins.</text>
        <dbReference type="EC" id="3.2.1.17"/>
    </reaction>
</comment>
<dbReference type="EC" id="3.2.1.17" evidence="7"/>
<keyword evidence="2 7" id="KW-0929">Antimicrobial</keyword>
<sequence length="272" mass="29155">MPLSDTRVPDAPGRLSLSDEGLRLIKSFEGYHTRLKNGNCVAYLCPAGVPTIGYGCTEGVTLGMEWTEAEAEAALRRELDKIESGVHDLVAVGINQNQYDALVSFAYNCGVGGLAGSTVLKRVNAGQFDKVPAALDAWNKGGGKVLPGLVARRQREGALFMKPVEAPEAPFMPQAIGETVPLYRQWWVRLLAPPTVGTALISPDTFTAPPTELVDFIASLDAWKAVADAVVVHAATAIANPVQTAIVGVLMGAFIWFPQLKSYLPAITWRPQ</sequence>
<evidence type="ECO:0000256" key="7">
    <source>
        <dbReference type="RuleBase" id="RU003788"/>
    </source>
</evidence>
<evidence type="ECO:0000256" key="3">
    <source>
        <dbReference type="ARBA" id="ARBA00022638"/>
    </source>
</evidence>
<evidence type="ECO:0000256" key="6">
    <source>
        <dbReference type="ARBA" id="ARBA00023295"/>
    </source>
</evidence>
<evidence type="ECO:0000313" key="8">
    <source>
        <dbReference type="EMBL" id="KWT70781.1"/>
    </source>
</evidence>
<name>A0A109BL19_HYPSL</name>
<dbReference type="PANTHER" id="PTHR38107">
    <property type="match status" value="1"/>
</dbReference>
<keyword evidence="3 7" id="KW-0081">Bacteriolytic enzyme</keyword>
<comment type="similarity">
    <text evidence="7">Belongs to the glycosyl hydrolase 24 family.</text>
</comment>
<dbReference type="GO" id="GO:0016998">
    <property type="term" value="P:cell wall macromolecule catabolic process"/>
    <property type="evidence" value="ECO:0007669"/>
    <property type="project" value="InterPro"/>
</dbReference>
<evidence type="ECO:0000256" key="1">
    <source>
        <dbReference type="ARBA" id="ARBA00000632"/>
    </source>
</evidence>
<dbReference type="GO" id="GO:0009253">
    <property type="term" value="P:peptidoglycan catabolic process"/>
    <property type="evidence" value="ECO:0007669"/>
    <property type="project" value="InterPro"/>
</dbReference>
<keyword evidence="6 7" id="KW-0326">Glycosidase</keyword>
<dbReference type="InterPro" id="IPR023346">
    <property type="entry name" value="Lysozyme-like_dom_sf"/>
</dbReference>
<keyword evidence="5" id="KW-1035">Host cytoplasm</keyword>
<evidence type="ECO:0000256" key="4">
    <source>
        <dbReference type="ARBA" id="ARBA00022801"/>
    </source>
</evidence>
<dbReference type="InterPro" id="IPR002196">
    <property type="entry name" value="Glyco_hydro_24"/>
</dbReference>
<dbReference type="Proteomes" id="UP000059074">
    <property type="component" value="Unassembled WGS sequence"/>
</dbReference>
<keyword evidence="4 7" id="KW-0378">Hydrolase</keyword>
<evidence type="ECO:0000313" key="9">
    <source>
        <dbReference type="Proteomes" id="UP000059074"/>
    </source>
</evidence>
<dbReference type="InterPro" id="IPR023347">
    <property type="entry name" value="Lysozyme_dom_sf"/>
</dbReference>
<dbReference type="EMBL" id="LMTR01000028">
    <property type="protein sequence ID" value="KWT70781.1"/>
    <property type="molecule type" value="Genomic_DNA"/>
</dbReference>
<dbReference type="GO" id="GO:0003796">
    <property type="term" value="F:lysozyme activity"/>
    <property type="evidence" value="ECO:0007669"/>
    <property type="project" value="UniProtKB-EC"/>
</dbReference>
<comment type="caution">
    <text evidence="8">The sequence shown here is derived from an EMBL/GenBank/DDBJ whole genome shotgun (WGS) entry which is preliminary data.</text>
</comment>
<evidence type="ECO:0000256" key="5">
    <source>
        <dbReference type="ARBA" id="ARBA00023200"/>
    </source>
</evidence>
<dbReference type="SUPFAM" id="SSF53955">
    <property type="entry name" value="Lysozyme-like"/>
    <property type="match status" value="1"/>
</dbReference>
<dbReference type="InterPro" id="IPR034690">
    <property type="entry name" value="Endolysin_T4_type"/>
</dbReference>
<keyword evidence="9" id="KW-1185">Reference proteome</keyword>
<reference evidence="8 9" key="1">
    <citation type="submission" date="2015-10" db="EMBL/GenBank/DDBJ databases">
        <title>Transcriptomic analysis of a linuron degrading triple-species bacterial consortium.</title>
        <authorList>
            <person name="Albers P."/>
        </authorList>
    </citation>
    <scope>NUCLEOTIDE SEQUENCE [LARGE SCALE GENOMIC DNA]</scope>
    <source>
        <strain evidence="8 9">WDL6</strain>
    </source>
</reference>
<evidence type="ECO:0000256" key="2">
    <source>
        <dbReference type="ARBA" id="ARBA00022529"/>
    </source>
</evidence>